<dbReference type="OrthoDB" id="74764at2759"/>
<feature type="signal peptide" evidence="2">
    <location>
        <begin position="1"/>
        <end position="22"/>
    </location>
</feature>
<protein>
    <recommendedName>
        <fullName evidence="3">DUF1996 domain-containing protein</fullName>
    </recommendedName>
</protein>
<dbReference type="InterPro" id="IPR018535">
    <property type="entry name" value="DUF1996"/>
</dbReference>
<reference evidence="4 5" key="1">
    <citation type="journal article" date="2019" name="Nat. Ecol. Evol.">
        <title>Megaphylogeny resolves global patterns of mushroom evolution.</title>
        <authorList>
            <person name="Varga T."/>
            <person name="Krizsan K."/>
            <person name="Foldi C."/>
            <person name="Dima B."/>
            <person name="Sanchez-Garcia M."/>
            <person name="Sanchez-Ramirez S."/>
            <person name="Szollosi G.J."/>
            <person name="Szarkandi J.G."/>
            <person name="Papp V."/>
            <person name="Albert L."/>
            <person name="Andreopoulos W."/>
            <person name="Angelini C."/>
            <person name="Antonin V."/>
            <person name="Barry K.W."/>
            <person name="Bougher N.L."/>
            <person name="Buchanan P."/>
            <person name="Buyck B."/>
            <person name="Bense V."/>
            <person name="Catcheside P."/>
            <person name="Chovatia M."/>
            <person name="Cooper J."/>
            <person name="Damon W."/>
            <person name="Desjardin D."/>
            <person name="Finy P."/>
            <person name="Geml J."/>
            <person name="Haridas S."/>
            <person name="Hughes K."/>
            <person name="Justo A."/>
            <person name="Karasinski D."/>
            <person name="Kautmanova I."/>
            <person name="Kiss B."/>
            <person name="Kocsube S."/>
            <person name="Kotiranta H."/>
            <person name="LaButti K.M."/>
            <person name="Lechner B.E."/>
            <person name="Liimatainen K."/>
            <person name="Lipzen A."/>
            <person name="Lukacs Z."/>
            <person name="Mihaltcheva S."/>
            <person name="Morgado L.N."/>
            <person name="Niskanen T."/>
            <person name="Noordeloos M.E."/>
            <person name="Ohm R.A."/>
            <person name="Ortiz-Santana B."/>
            <person name="Ovrebo C."/>
            <person name="Racz N."/>
            <person name="Riley R."/>
            <person name="Savchenko A."/>
            <person name="Shiryaev A."/>
            <person name="Soop K."/>
            <person name="Spirin V."/>
            <person name="Szebenyi C."/>
            <person name="Tomsovsky M."/>
            <person name="Tulloss R.E."/>
            <person name="Uehling J."/>
            <person name="Grigoriev I.V."/>
            <person name="Vagvolgyi C."/>
            <person name="Papp T."/>
            <person name="Martin F.M."/>
            <person name="Miettinen O."/>
            <person name="Hibbett D.S."/>
            <person name="Nagy L.G."/>
        </authorList>
    </citation>
    <scope>NUCLEOTIDE SEQUENCE [LARGE SCALE GENOMIC DNA]</scope>
    <source>
        <strain evidence="4 5">CBS 166.37</strain>
    </source>
</reference>
<evidence type="ECO:0000256" key="2">
    <source>
        <dbReference type="SAM" id="SignalP"/>
    </source>
</evidence>
<feature type="region of interest" description="Disordered" evidence="1">
    <location>
        <begin position="377"/>
        <end position="463"/>
    </location>
</feature>
<accession>A0A5C3LKQ2</accession>
<proteinExistence type="predicted"/>
<evidence type="ECO:0000313" key="5">
    <source>
        <dbReference type="Proteomes" id="UP000308652"/>
    </source>
</evidence>
<feature type="compositionally biased region" description="Low complexity" evidence="1">
    <location>
        <begin position="392"/>
        <end position="463"/>
    </location>
</feature>
<feature type="compositionally biased region" description="Low complexity" evidence="1">
    <location>
        <begin position="490"/>
        <end position="499"/>
    </location>
</feature>
<keyword evidence="2" id="KW-0732">Signal</keyword>
<evidence type="ECO:0000259" key="3">
    <source>
        <dbReference type="Pfam" id="PF09362"/>
    </source>
</evidence>
<dbReference type="AlphaFoldDB" id="A0A5C3LKQ2"/>
<evidence type="ECO:0000256" key="1">
    <source>
        <dbReference type="SAM" id="MobiDB-lite"/>
    </source>
</evidence>
<dbReference type="PANTHER" id="PTHR43662:SF3">
    <property type="entry name" value="DOMAIN PROTEIN, PUTATIVE (AFU_ORTHOLOGUE AFUA_6G11970)-RELATED"/>
    <property type="match status" value="1"/>
</dbReference>
<feature type="region of interest" description="Disordered" evidence="1">
    <location>
        <begin position="490"/>
        <end position="559"/>
    </location>
</feature>
<keyword evidence="5" id="KW-1185">Reference proteome</keyword>
<dbReference type="STRING" id="68775.A0A5C3LKQ2"/>
<feature type="chain" id="PRO_5022902748" description="DUF1996 domain-containing protein" evidence="2">
    <location>
        <begin position="23"/>
        <end position="587"/>
    </location>
</feature>
<organism evidence="4 5">
    <name type="scientific">Crucibulum laeve</name>
    <dbReference type="NCBI Taxonomy" id="68775"/>
    <lineage>
        <taxon>Eukaryota</taxon>
        <taxon>Fungi</taxon>
        <taxon>Dikarya</taxon>
        <taxon>Basidiomycota</taxon>
        <taxon>Agaricomycotina</taxon>
        <taxon>Agaricomycetes</taxon>
        <taxon>Agaricomycetidae</taxon>
        <taxon>Agaricales</taxon>
        <taxon>Agaricineae</taxon>
        <taxon>Nidulariaceae</taxon>
        <taxon>Crucibulum</taxon>
    </lineage>
</organism>
<dbReference type="Proteomes" id="UP000308652">
    <property type="component" value="Unassembled WGS sequence"/>
</dbReference>
<name>A0A5C3LKQ2_9AGAR</name>
<evidence type="ECO:0000313" key="4">
    <source>
        <dbReference type="EMBL" id="TFK33440.1"/>
    </source>
</evidence>
<gene>
    <name evidence="4" type="ORF">BDQ12DRAFT_766806</name>
</gene>
<dbReference type="Pfam" id="PF09362">
    <property type="entry name" value="DUF1996"/>
    <property type="match status" value="1"/>
</dbReference>
<dbReference type="EMBL" id="ML213648">
    <property type="protein sequence ID" value="TFK33440.1"/>
    <property type="molecule type" value="Genomic_DNA"/>
</dbReference>
<feature type="compositionally biased region" description="Polar residues" evidence="1">
    <location>
        <begin position="503"/>
        <end position="520"/>
    </location>
</feature>
<sequence>MAHFAMKTLFAFTLLSLSIVDAFWLTGSVDFITTERIDPIVNPGAVSGHVHSVFGGSNFRFNTTTEKLRASLCTSIPIKEDKSIYWFPHLYFQWSNGSFSSLTGGAVIYYLFDNNPGATTAFPDDFRMLSGSPTLRTYDSTSFAQQAVTFLCLDFNGVTTKYNNIPDKECPSGIRAQINFPSCWDGKNLDSTDHKSHVAFKSGGPDSGSCTDPKFPVTLPRIFMEVYWGSQDFDQFRSQAMTPNQPFVYSYGDRTGYGYHADFLNGWDSGVLQRAVDGCTCNDFGDTDGSVQPTCCAQKGIFTLKQNQNCYITKSVDEQTTGTLPKLPGNNPVQEAGTTALMFKDPVTPGIIAPVFAYTSGSPPGVGQVVTPAVTAGGSASTPVTPPVQSAPAGSSIPVGVPSPVTSSVASPTKGTPSGTAVPSSPVGGVPTSSPVGGVPTSSPVGSVPTSSPVGGVPTSSPVGGVPTALPSSVIVPPITVGTPSLPPSSVLLPPASSPTGKGASTVSQHTTTIMQSPSANPHPVDPVTTKPAAASSSIVRGTPVPMSSALPDHAPSSVVLAPAPGKTCTSKKHKGHASCGSCIGCY</sequence>
<feature type="domain" description="DUF1996" evidence="3">
    <location>
        <begin position="38"/>
        <end position="267"/>
    </location>
</feature>
<dbReference type="PANTHER" id="PTHR43662">
    <property type="match status" value="1"/>
</dbReference>